<dbReference type="HAMAP" id="MF_00011">
    <property type="entry name" value="Adenylosucc_synth"/>
    <property type="match status" value="1"/>
</dbReference>
<dbReference type="GO" id="GO:0005525">
    <property type="term" value="F:GTP binding"/>
    <property type="evidence" value="ECO:0007669"/>
    <property type="project" value="UniProtKB-UniRule"/>
</dbReference>
<dbReference type="InterPro" id="IPR027417">
    <property type="entry name" value="P-loop_NTPase"/>
</dbReference>
<dbReference type="AlphaFoldDB" id="A0A5B8URP6"/>
<comment type="catalytic activity">
    <reaction evidence="7">
        <text>IMP + L-aspartate + GTP = N(6)-(1,2-dicarboxyethyl)-AMP + GDP + phosphate + 2 H(+)</text>
        <dbReference type="Rhea" id="RHEA:15753"/>
        <dbReference type="ChEBI" id="CHEBI:15378"/>
        <dbReference type="ChEBI" id="CHEBI:29991"/>
        <dbReference type="ChEBI" id="CHEBI:37565"/>
        <dbReference type="ChEBI" id="CHEBI:43474"/>
        <dbReference type="ChEBI" id="CHEBI:57567"/>
        <dbReference type="ChEBI" id="CHEBI:58053"/>
        <dbReference type="ChEBI" id="CHEBI:58189"/>
        <dbReference type="EC" id="6.3.4.4"/>
    </reaction>
</comment>
<dbReference type="EMBL" id="CP042436">
    <property type="protein sequence ID" value="QEC61743.1"/>
    <property type="molecule type" value="Genomic_DNA"/>
</dbReference>
<comment type="subcellular location">
    <subcellularLocation>
        <location evidence="7">Cytoplasm</location>
    </subcellularLocation>
</comment>
<dbReference type="GO" id="GO:0046040">
    <property type="term" value="P:IMP metabolic process"/>
    <property type="evidence" value="ECO:0007669"/>
    <property type="project" value="TreeGrafter"/>
</dbReference>
<proteinExistence type="inferred from homology"/>
<feature type="active site" description="Proton donor" evidence="7">
    <location>
        <position position="237"/>
    </location>
</feature>
<dbReference type="Gene3D" id="3.90.170.10">
    <property type="entry name" value="Adenylosuccinate Synthetase, subunit A, domain 3"/>
    <property type="match status" value="1"/>
</dbReference>
<feature type="binding site" description="in other chain" evidence="7">
    <location>
        <position position="392"/>
    </location>
    <ligand>
        <name>IMP</name>
        <dbReference type="ChEBI" id="CHEBI:58053"/>
        <note>ligand shared between dimeric partners</note>
    </ligand>
</feature>
<dbReference type="PANTHER" id="PTHR11846">
    <property type="entry name" value="ADENYLOSUCCINATE SYNTHETASE"/>
    <property type="match status" value="1"/>
</dbReference>
<evidence type="ECO:0000256" key="1">
    <source>
        <dbReference type="ARBA" id="ARBA00022598"/>
    </source>
</evidence>
<evidence type="ECO:0000256" key="2">
    <source>
        <dbReference type="ARBA" id="ARBA00022723"/>
    </source>
</evidence>
<comment type="pathway">
    <text evidence="7">Purine metabolism; AMP biosynthesis via de novo pathway; AMP from IMP: step 1/2.</text>
</comment>
<dbReference type="GO" id="GO:0005737">
    <property type="term" value="C:cytoplasm"/>
    <property type="evidence" value="ECO:0007669"/>
    <property type="project" value="UniProtKB-SubCell"/>
</dbReference>
<keyword evidence="2 7" id="KW-0479">Metal-binding</keyword>
<feature type="binding site" evidence="7">
    <location>
        <position position="467"/>
    </location>
    <ligand>
        <name>GTP</name>
        <dbReference type="ChEBI" id="CHEBI:37565"/>
    </ligand>
</feature>
<evidence type="ECO:0000313" key="8">
    <source>
        <dbReference type="EMBL" id="QEC61743.1"/>
    </source>
</evidence>
<evidence type="ECO:0000256" key="7">
    <source>
        <dbReference type="HAMAP-Rule" id="MF_00011"/>
    </source>
</evidence>
<evidence type="ECO:0000313" key="9">
    <source>
        <dbReference type="Proteomes" id="UP000321479"/>
    </source>
</evidence>
<comment type="subunit">
    <text evidence="7">Homodimer.</text>
</comment>
<dbReference type="Gene3D" id="3.40.50.300">
    <property type="entry name" value="P-loop containing nucleotide triphosphate hydrolases"/>
    <property type="match status" value="1"/>
</dbReference>
<dbReference type="PANTHER" id="PTHR11846:SF0">
    <property type="entry name" value="ADENYLOSUCCINATE SYNTHETASE"/>
    <property type="match status" value="1"/>
</dbReference>
<feature type="binding site" description="in other chain" evidence="7">
    <location>
        <position position="377"/>
    </location>
    <ligand>
        <name>IMP</name>
        <dbReference type="ChEBI" id="CHEBI:58053"/>
        <note>ligand shared between dimeric partners</note>
    </ligand>
</feature>
<keyword evidence="6 7" id="KW-0342">GTP-binding</keyword>
<evidence type="ECO:0000256" key="5">
    <source>
        <dbReference type="ARBA" id="ARBA00022842"/>
    </source>
</evidence>
<dbReference type="InterPro" id="IPR001114">
    <property type="entry name" value="Adenylosuccinate_synthetase"/>
</dbReference>
<dbReference type="Gene3D" id="3.40.440.10">
    <property type="entry name" value="Adenylosuccinate Synthetase, subunit A, domain 1"/>
    <property type="match status" value="2"/>
</dbReference>
<keyword evidence="7" id="KW-0963">Cytoplasm</keyword>
<dbReference type="EC" id="6.3.4.4" evidence="7"/>
<feature type="binding site" evidence="7">
    <location>
        <position position="236"/>
    </location>
    <ligand>
        <name>Mg(2+)</name>
        <dbReference type="ChEBI" id="CHEBI:18420"/>
    </ligand>
</feature>
<name>A0A5B8URP6_9SPHI</name>
<feature type="binding site" description="in other chain" evidence="7">
    <location>
        <position position="320"/>
    </location>
    <ligand>
        <name>IMP</name>
        <dbReference type="ChEBI" id="CHEBI:58053"/>
        <note>ligand shared between dimeric partners</note>
    </ligand>
</feature>
<evidence type="ECO:0000256" key="3">
    <source>
        <dbReference type="ARBA" id="ARBA00022741"/>
    </source>
</evidence>
<gene>
    <name evidence="7" type="primary">purA</name>
    <name evidence="8" type="ORF">FRZ54_03800</name>
</gene>
<feature type="binding site" evidence="7">
    <location>
        <begin position="493"/>
        <end position="495"/>
    </location>
    <ligand>
        <name>GTP</name>
        <dbReference type="ChEBI" id="CHEBI:37565"/>
    </ligand>
</feature>
<comment type="caution">
    <text evidence="7">Lacks conserved residue(s) required for the propagation of feature annotation.</text>
</comment>
<organism evidence="8 9">
    <name type="scientific">Mucilaginibacter ginsenosidivorans</name>
    <dbReference type="NCBI Taxonomy" id="398053"/>
    <lineage>
        <taxon>Bacteria</taxon>
        <taxon>Pseudomonadati</taxon>
        <taxon>Bacteroidota</taxon>
        <taxon>Sphingobacteriia</taxon>
        <taxon>Sphingobacteriales</taxon>
        <taxon>Sphingobacteriaceae</taxon>
        <taxon>Mucilaginibacter</taxon>
    </lineage>
</organism>
<dbReference type="KEGG" id="mgin:FRZ54_03800"/>
<feature type="binding site" evidence="7">
    <location>
        <begin position="236"/>
        <end position="238"/>
    </location>
    <ligand>
        <name>GTP</name>
        <dbReference type="ChEBI" id="CHEBI:37565"/>
    </ligand>
</feature>
<dbReference type="InterPro" id="IPR042109">
    <property type="entry name" value="Adenylosuccinate_synth_dom1"/>
</dbReference>
<keyword evidence="9" id="KW-1185">Reference proteome</keyword>
<dbReference type="RefSeq" id="WP_147030320.1">
    <property type="nucleotide sequence ID" value="NZ_CP042436.1"/>
</dbReference>
<dbReference type="OrthoDB" id="5524039at2"/>
<dbReference type="GO" id="GO:0044208">
    <property type="term" value="P:'de novo' AMP biosynthetic process"/>
    <property type="evidence" value="ECO:0007669"/>
    <property type="project" value="UniProtKB-UniRule"/>
</dbReference>
<protein>
    <recommendedName>
        <fullName evidence="7">Adenylosuccinate synthetase</fullName>
        <shortName evidence="7">AMPSase</shortName>
        <shortName evidence="7">AdSS</shortName>
        <ecNumber evidence="7">6.3.4.4</ecNumber>
    </recommendedName>
    <alternativeName>
        <fullName evidence="7">IMP--aspartate ligase</fullName>
    </alternativeName>
</protein>
<sequence length="547" mass="61370">MAQRKVILLLSGEIASGKSTLSKRLEEKFGFKVLKTREVLRELATKKLAGKIPNRDFLQKYGEELDKTDDGKWVLEAFKGAFSAVTTEGNLYLVDSVRISKQIEHFRAAYSYSVYHIHLLASPKSLESRFLHRDEFSSVNESEVKQLYYQAKSDYTESRVSLLKEDADLAIDTDLCTKDDVLIRVASFFKLLAPTNNQLVDVIVGGQFGSEGKGQIAAHIAPEYDCLIRVGGPNAGHTVFEEPEKHVFHLLPSGSYRNQNARIILGPGTIINVDKLLEEIVKYKIEDEFSRRVTIDENATVIRTSDITKEQKIKKTIGSTGQGVGFATANNILARLKADDQHKAKHHPKLRAYVGDTLEILEQMYQSNRRILLEGTQGTGLSLYHGLYPHVTSRDTTVSGCLSEAGISPKRVKNIVMVTRTYPIRVGGTSGPFNSIEIDFDIIAKRAGLNGGELKAKEKTTTTHIDRRVAEFSWTMFRKACELNSPTDIALTFADYFSVKNRSARGYDKLTTETRQFIEELERCSGVKVSLIGIGFDYRAVIDRRNW</sequence>
<dbReference type="InterPro" id="IPR042111">
    <property type="entry name" value="Adenylosuccinate_synth_dom3"/>
</dbReference>
<comment type="cofactor">
    <cofactor evidence="7">
        <name>Mg(2+)</name>
        <dbReference type="ChEBI" id="CHEBI:18420"/>
    </cofactor>
    <text evidence="7">Binds 1 Mg(2+) ion per subunit.</text>
</comment>
<dbReference type="Pfam" id="PF00709">
    <property type="entry name" value="Adenylsucc_synt"/>
    <property type="match status" value="2"/>
</dbReference>
<dbReference type="UniPathway" id="UPA00075">
    <property type="reaction ID" value="UER00335"/>
</dbReference>
<comment type="similarity">
    <text evidence="7">Belongs to the adenylosuccinate synthetase family.</text>
</comment>
<reference evidence="8 9" key="1">
    <citation type="journal article" date="2017" name="Curr. Microbiol.">
        <title>Mucilaginibacter ginsenosidivorans sp. nov., Isolated from Soil of Ginseng Field.</title>
        <authorList>
            <person name="Kim M.M."/>
            <person name="Siddiqi M.Z."/>
            <person name="Im W.T."/>
        </authorList>
    </citation>
    <scope>NUCLEOTIDE SEQUENCE [LARGE SCALE GENOMIC DNA]</scope>
    <source>
        <strain evidence="8 9">Gsoil 3017</strain>
    </source>
</reference>
<dbReference type="GO" id="GO:0004019">
    <property type="term" value="F:adenylosuccinate synthase activity"/>
    <property type="evidence" value="ECO:0007669"/>
    <property type="project" value="UniProtKB-UniRule"/>
</dbReference>
<keyword evidence="5 7" id="KW-0460">Magnesium</keyword>
<evidence type="ECO:0000256" key="4">
    <source>
        <dbReference type="ARBA" id="ARBA00022755"/>
    </source>
</evidence>
<evidence type="ECO:0000256" key="6">
    <source>
        <dbReference type="ARBA" id="ARBA00023134"/>
    </source>
</evidence>
<keyword evidence="4 7" id="KW-0658">Purine biosynthesis</keyword>
<feature type="binding site" description="in other chain" evidence="7">
    <location>
        <begin position="234"/>
        <end position="237"/>
    </location>
    <ligand>
        <name>IMP</name>
        <dbReference type="ChEBI" id="CHEBI:58053"/>
        <note>ligand shared between dimeric partners</note>
    </ligand>
</feature>
<keyword evidence="1 7" id="KW-0436">Ligase</keyword>
<comment type="function">
    <text evidence="7">Plays an important role in the de novo pathway of purine nucleotide biosynthesis. Catalyzes the first committed step in the biosynthesis of AMP from IMP.</text>
</comment>
<dbReference type="GO" id="GO:0000287">
    <property type="term" value="F:magnesium ion binding"/>
    <property type="evidence" value="ECO:0007669"/>
    <property type="project" value="UniProtKB-UniRule"/>
</dbReference>
<dbReference type="SMART" id="SM00788">
    <property type="entry name" value="Adenylsucc_synt"/>
    <property type="match status" value="1"/>
</dbReference>
<dbReference type="SUPFAM" id="SSF52540">
    <property type="entry name" value="P-loop containing nucleoside triphosphate hydrolases"/>
    <property type="match status" value="2"/>
</dbReference>
<accession>A0A5B8URP6</accession>
<dbReference type="Proteomes" id="UP000321479">
    <property type="component" value="Chromosome"/>
</dbReference>
<keyword evidence="3 7" id="KW-0547">Nucleotide-binding</keyword>